<dbReference type="AlphaFoldDB" id="A0A8J2KUL3"/>
<dbReference type="Pfam" id="PF18701">
    <property type="entry name" value="DUF5641"/>
    <property type="match status" value="1"/>
</dbReference>
<dbReference type="OrthoDB" id="6622149at2759"/>
<reference evidence="2" key="1">
    <citation type="submission" date="2021-06" db="EMBL/GenBank/DDBJ databases">
        <authorList>
            <person name="Hodson N. C."/>
            <person name="Mongue J. A."/>
            <person name="Jaron S. K."/>
        </authorList>
    </citation>
    <scope>NUCLEOTIDE SEQUENCE</scope>
</reference>
<evidence type="ECO:0000313" key="3">
    <source>
        <dbReference type="Proteomes" id="UP000708208"/>
    </source>
</evidence>
<organism evidence="2 3">
    <name type="scientific">Allacma fusca</name>
    <dbReference type="NCBI Taxonomy" id="39272"/>
    <lineage>
        <taxon>Eukaryota</taxon>
        <taxon>Metazoa</taxon>
        <taxon>Ecdysozoa</taxon>
        <taxon>Arthropoda</taxon>
        <taxon>Hexapoda</taxon>
        <taxon>Collembola</taxon>
        <taxon>Symphypleona</taxon>
        <taxon>Sminthuridae</taxon>
        <taxon>Allacma</taxon>
    </lineage>
</organism>
<dbReference type="Proteomes" id="UP000708208">
    <property type="component" value="Unassembled WGS sequence"/>
</dbReference>
<keyword evidence="3" id="KW-1185">Reference proteome</keyword>
<sequence length="174" mass="19710">MGNTLLNYEEFYTVLAQIEACVNSRPISPLSSSPDDFLALTPGHFLIGGPLNAIMEPDLSDVHLNRLSRWQLGQRILQDFWKRWKCEHLSRLQQRPKWIAQSANIEVGALVLLKDDRLPPLQWLLGRIASVIPGDDGLVRVVTVKTKEGEYKRPLVKVIPLPVMNIELPKAKID</sequence>
<gene>
    <name evidence="2" type="ORF">AFUS01_LOCUS33996</name>
</gene>
<protein>
    <recommendedName>
        <fullName evidence="1">DUF5641 domain-containing protein</fullName>
    </recommendedName>
</protein>
<dbReference type="PANTHER" id="PTHR47331">
    <property type="entry name" value="PHD-TYPE DOMAIN-CONTAINING PROTEIN"/>
    <property type="match status" value="1"/>
</dbReference>
<name>A0A8J2KUL3_9HEXA</name>
<proteinExistence type="predicted"/>
<accession>A0A8J2KUL3</accession>
<dbReference type="InterPro" id="IPR040676">
    <property type="entry name" value="DUF5641"/>
</dbReference>
<evidence type="ECO:0000313" key="2">
    <source>
        <dbReference type="EMBL" id="CAG7823802.1"/>
    </source>
</evidence>
<comment type="caution">
    <text evidence="2">The sequence shown here is derived from an EMBL/GenBank/DDBJ whole genome shotgun (WGS) entry which is preliminary data.</text>
</comment>
<evidence type="ECO:0000259" key="1">
    <source>
        <dbReference type="Pfam" id="PF18701"/>
    </source>
</evidence>
<feature type="domain" description="DUF5641" evidence="1">
    <location>
        <begin position="68"/>
        <end position="161"/>
    </location>
</feature>
<dbReference type="EMBL" id="CAJVCH010530631">
    <property type="protein sequence ID" value="CAG7823802.1"/>
    <property type="molecule type" value="Genomic_DNA"/>
</dbReference>